<organism evidence="2">
    <name type="scientific">Timema poppense</name>
    <name type="common">Walking stick</name>
    <dbReference type="NCBI Taxonomy" id="170557"/>
    <lineage>
        <taxon>Eukaryota</taxon>
        <taxon>Metazoa</taxon>
        <taxon>Ecdysozoa</taxon>
        <taxon>Arthropoda</taxon>
        <taxon>Hexapoda</taxon>
        <taxon>Insecta</taxon>
        <taxon>Pterygota</taxon>
        <taxon>Neoptera</taxon>
        <taxon>Polyneoptera</taxon>
        <taxon>Phasmatodea</taxon>
        <taxon>Timematodea</taxon>
        <taxon>Timematoidea</taxon>
        <taxon>Timematidae</taxon>
        <taxon>Timema</taxon>
    </lineage>
</organism>
<accession>A0A7R9HC32</accession>
<protein>
    <submittedName>
        <fullName evidence="2">Uncharacterized protein</fullName>
    </submittedName>
</protein>
<feature type="transmembrane region" description="Helical" evidence="1">
    <location>
        <begin position="29"/>
        <end position="49"/>
    </location>
</feature>
<keyword evidence="1" id="KW-0472">Membrane</keyword>
<keyword evidence="1" id="KW-1133">Transmembrane helix</keyword>
<name>A0A7R9HC32_TIMPO</name>
<sequence length="70" mass="8115">MRDFALELHLILLVNRDLGTSFKHAPVQLFAPILLMVILLYVWLVVSTIERRRVRDLSNRFCLPLVGVVN</sequence>
<evidence type="ECO:0000313" key="2">
    <source>
        <dbReference type="EMBL" id="CAD7416323.1"/>
    </source>
</evidence>
<proteinExistence type="predicted"/>
<dbReference type="EMBL" id="OD010854">
    <property type="protein sequence ID" value="CAD7416323.1"/>
    <property type="molecule type" value="Genomic_DNA"/>
</dbReference>
<evidence type="ECO:0000256" key="1">
    <source>
        <dbReference type="SAM" id="Phobius"/>
    </source>
</evidence>
<dbReference type="AlphaFoldDB" id="A0A7R9HC32"/>
<gene>
    <name evidence="2" type="ORF">TPSB3V08_LOCUS10954</name>
</gene>
<keyword evidence="1" id="KW-0812">Transmembrane</keyword>
<reference evidence="2" key="1">
    <citation type="submission" date="2020-11" db="EMBL/GenBank/DDBJ databases">
        <authorList>
            <person name="Tran Van P."/>
        </authorList>
    </citation>
    <scope>NUCLEOTIDE SEQUENCE</scope>
</reference>